<proteinExistence type="predicted"/>
<comment type="subcellular location">
    <subcellularLocation>
        <location evidence="1">Membrane</location>
        <topology evidence="1">Multi-pass membrane protein</topology>
    </subcellularLocation>
</comment>
<dbReference type="AlphaFoldDB" id="A0A8X8H4W8"/>
<evidence type="ECO:0000259" key="6">
    <source>
        <dbReference type="Pfam" id="PF06271"/>
    </source>
</evidence>
<feature type="transmembrane region" description="Helical" evidence="5">
    <location>
        <begin position="108"/>
        <end position="129"/>
    </location>
</feature>
<organism evidence="7 8">
    <name type="scientific">Fertoeibacter niger</name>
    <dbReference type="NCBI Taxonomy" id="2656921"/>
    <lineage>
        <taxon>Bacteria</taxon>
        <taxon>Pseudomonadati</taxon>
        <taxon>Pseudomonadota</taxon>
        <taxon>Alphaproteobacteria</taxon>
        <taxon>Rhodobacterales</taxon>
        <taxon>Paracoccaceae</taxon>
        <taxon>Fertoeibacter</taxon>
    </lineage>
</organism>
<evidence type="ECO:0000256" key="3">
    <source>
        <dbReference type="ARBA" id="ARBA00022989"/>
    </source>
</evidence>
<reference evidence="7" key="1">
    <citation type="submission" date="2020-05" db="EMBL/GenBank/DDBJ databases">
        <title>Fertoebacter nigrum gen. nov., sp. nov., a new member of the family Rhodobacteraceae.</title>
        <authorList>
            <person name="Szuroczki S."/>
            <person name="Abbaszade G."/>
            <person name="Buni D."/>
            <person name="Schumann P."/>
            <person name="Toth E."/>
        </authorList>
    </citation>
    <scope>NUCLEOTIDE SEQUENCE</scope>
    <source>
        <strain evidence="7">RG-N-1a</strain>
    </source>
</reference>
<evidence type="ECO:0000256" key="5">
    <source>
        <dbReference type="SAM" id="Phobius"/>
    </source>
</evidence>
<dbReference type="RefSeq" id="WP_152823708.1">
    <property type="nucleotide sequence ID" value="NZ_WHUT02000001.1"/>
</dbReference>
<feature type="domain" description="RDD" evidence="6">
    <location>
        <begin position="25"/>
        <end position="140"/>
    </location>
</feature>
<feature type="transmembrane region" description="Helical" evidence="5">
    <location>
        <begin position="29"/>
        <end position="47"/>
    </location>
</feature>
<dbReference type="InterPro" id="IPR010432">
    <property type="entry name" value="RDD"/>
</dbReference>
<keyword evidence="8" id="KW-1185">Reference proteome</keyword>
<keyword evidence="2 5" id="KW-0812">Transmembrane</keyword>
<dbReference type="Pfam" id="PF06271">
    <property type="entry name" value="RDD"/>
    <property type="match status" value="1"/>
</dbReference>
<dbReference type="GO" id="GO:0016020">
    <property type="term" value="C:membrane"/>
    <property type="evidence" value="ECO:0007669"/>
    <property type="project" value="UniProtKB-SubCell"/>
</dbReference>
<name>A0A8X8H4W8_9RHOB</name>
<evidence type="ECO:0000256" key="4">
    <source>
        <dbReference type="ARBA" id="ARBA00023136"/>
    </source>
</evidence>
<dbReference type="EMBL" id="WHUT02000001">
    <property type="protein sequence ID" value="NUB43021.1"/>
    <property type="molecule type" value="Genomic_DNA"/>
</dbReference>
<keyword evidence="4 5" id="KW-0472">Membrane</keyword>
<keyword evidence="3 5" id="KW-1133">Transmembrane helix</keyword>
<sequence>MTPSWSPTEHLPDPVRHAEFYADVPMKRGLAWLVDTVLIAILVALIVPFTAFVALFFLPLLYLAVSFCYRWVALARGSATPGMRLMAIRLRNGQGQPLNGGEAFLHTLGYTVSIAFVVPQVISVALMLLGARGQGLSDHVLGTVAINRAAQD</sequence>
<gene>
    <name evidence="7" type="ORF">GEU84_001370</name>
</gene>
<evidence type="ECO:0000313" key="7">
    <source>
        <dbReference type="EMBL" id="NUB43021.1"/>
    </source>
</evidence>
<comment type="caution">
    <text evidence="7">The sequence shown here is derived from an EMBL/GenBank/DDBJ whole genome shotgun (WGS) entry which is preliminary data.</text>
</comment>
<evidence type="ECO:0000313" key="8">
    <source>
        <dbReference type="Proteomes" id="UP000484076"/>
    </source>
</evidence>
<evidence type="ECO:0000256" key="1">
    <source>
        <dbReference type="ARBA" id="ARBA00004141"/>
    </source>
</evidence>
<feature type="transmembrane region" description="Helical" evidence="5">
    <location>
        <begin position="52"/>
        <end position="72"/>
    </location>
</feature>
<dbReference type="Proteomes" id="UP000484076">
    <property type="component" value="Unassembled WGS sequence"/>
</dbReference>
<protein>
    <submittedName>
        <fullName evidence="7">RDD family protein</fullName>
    </submittedName>
</protein>
<evidence type="ECO:0000256" key="2">
    <source>
        <dbReference type="ARBA" id="ARBA00022692"/>
    </source>
</evidence>
<accession>A0A8X8H4W8</accession>